<dbReference type="PANTHER" id="PTHR23199">
    <property type="entry name" value="NEUROTROPHIN 1-RELATED"/>
    <property type="match status" value="1"/>
</dbReference>
<dbReference type="AlphaFoldDB" id="A0A1V9XJT1"/>
<dbReference type="EMBL" id="MNPL01009547">
    <property type="protein sequence ID" value="OQR73653.1"/>
    <property type="molecule type" value="Genomic_DNA"/>
</dbReference>
<evidence type="ECO:0000313" key="7">
    <source>
        <dbReference type="EMBL" id="OQR73653.1"/>
    </source>
</evidence>
<dbReference type="InterPro" id="IPR029034">
    <property type="entry name" value="Cystine-knot_cytokine"/>
</dbReference>
<dbReference type="GO" id="GO:0005615">
    <property type="term" value="C:extracellular space"/>
    <property type="evidence" value="ECO:0007669"/>
    <property type="project" value="UniProtKB-ARBA"/>
</dbReference>
<dbReference type="InterPro" id="IPR052444">
    <property type="entry name" value="Spz/Toll_ligand-like"/>
</dbReference>
<keyword evidence="2" id="KW-0732">Signal</keyword>
<dbReference type="GO" id="GO:0021556">
    <property type="term" value="P:central nervous system formation"/>
    <property type="evidence" value="ECO:0007669"/>
    <property type="project" value="TreeGrafter"/>
</dbReference>
<dbReference type="FunFam" id="2.10.90.10:FF:000018">
    <property type="entry name" value="Spatzle 4"/>
    <property type="match status" value="1"/>
</dbReference>
<proteinExistence type="predicted"/>
<evidence type="ECO:0000313" key="8">
    <source>
        <dbReference type="Proteomes" id="UP000192247"/>
    </source>
</evidence>
<evidence type="ECO:0000256" key="5">
    <source>
        <dbReference type="SAM" id="MobiDB-lite"/>
    </source>
</evidence>
<dbReference type="Proteomes" id="UP000192247">
    <property type="component" value="Unassembled WGS sequence"/>
</dbReference>
<keyword evidence="3" id="KW-1015">Disulfide bond</keyword>
<dbReference type="PANTHER" id="PTHR23199:SF5">
    <property type="entry name" value="PROTEIN SPAETZLE 4"/>
    <property type="match status" value="1"/>
</dbReference>
<dbReference type="STRING" id="418985.A0A1V9XJT1"/>
<sequence length="458" mass="51171">MRRMYGDQRHGELLIQEVAYERRRFDRSLRGGRLLQILDEHDMQDLQNLDELRTLAQRAKRFDEPDLLIYGQPERPEPRRSVRFNSRYSSFDDPPAVPVVEEDVDIELLPSSTTSSLQSSYSLSRPSELNSNQSPLKIIEHSNTQQTSNALDAKTEASLLMANRPAIEASDEISSGFSVSVMASGKPFGPLRDLNGFLHNTRQPSTTVMPSDRGTAWTAASSSLTTEQPEAIFKGEAAMYSSRTYEGQQPDNEMVFSSIDDPLHNNHLRVSDSPQLEPTSAATSSILNVVTAFSKASSTVASTGSVRSPEPVQTQKASTPGGTLRPRRRPPLTLEEPLTVHKEEDRQPSAQIKGIAACPTKEEVVSPYWANTTRGEVLALLNVHPFEQYIHSETCAFDNQQMLCRRGCKCEQQFRLHRLLAFDPRDDCRGVFSDWFRFPAGCVCVCYDLFGLSGLLNV</sequence>
<name>A0A1V9XJT1_9ACAR</name>
<comment type="subunit">
    <text evidence="1">Homodimer; disulfide-linked.</text>
</comment>
<dbReference type="SUPFAM" id="SSF57501">
    <property type="entry name" value="Cystine-knot cytokines"/>
    <property type="match status" value="1"/>
</dbReference>
<evidence type="ECO:0000256" key="1">
    <source>
        <dbReference type="ARBA" id="ARBA00011748"/>
    </source>
</evidence>
<keyword evidence="4" id="KW-0325">Glycoprotein</keyword>
<evidence type="ECO:0000256" key="3">
    <source>
        <dbReference type="ARBA" id="ARBA00023157"/>
    </source>
</evidence>
<comment type="caution">
    <text evidence="7">The sequence shown here is derived from an EMBL/GenBank/DDBJ whole genome shotgun (WGS) entry which is preliminary data.</text>
</comment>
<feature type="domain" description="Spaetzle" evidence="6">
    <location>
        <begin position="357"/>
        <end position="446"/>
    </location>
</feature>
<feature type="region of interest" description="Disordered" evidence="5">
    <location>
        <begin position="301"/>
        <end position="335"/>
    </location>
</feature>
<dbReference type="InterPro" id="IPR032104">
    <property type="entry name" value="Spaetzle"/>
</dbReference>
<protein>
    <submittedName>
        <fullName evidence="7">Spaetzle 4-like</fullName>
    </submittedName>
</protein>
<feature type="compositionally biased region" description="Polar residues" evidence="5">
    <location>
        <begin position="301"/>
        <end position="318"/>
    </location>
</feature>
<dbReference type="Gene3D" id="2.10.90.10">
    <property type="entry name" value="Cystine-knot cytokines"/>
    <property type="match status" value="1"/>
</dbReference>
<dbReference type="Pfam" id="PF16077">
    <property type="entry name" value="Spaetzle"/>
    <property type="match status" value="1"/>
</dbReference>
<dbReference type="OrthoDB" id="6594799at2759"/>
<dbReference type="GO" id="GO:0008083">
    <property type="term" value="F:growth factor activity"/>
    <property type="evidence" value="ECO:0007669"/>
    <property type="project" value="TreeGrafter"/>
</dbReference>
<evidence type="ECO:0000256" key="2">
    <source>
        <dbReference type="ARBA" id="ARBA00022729"/>
    </source>
</evidence>
<evidence type="ECO:0000256" key="4">
    <source>
        <dbReference type="ARBA" id="ARBA00023180"/>
    </source>
</evidence>
<accession>A0A1V9XJT1</accession>
<organism evidence="7 8">
    <name type="scientific">Tropilaelaps mercedesae</name>
    <dbReference type="NCBI Taxonomy" id="418985"/>
    <lineage>
        <taxon>Eukaryota</taxon>
        <taxon>Metazoa</taxon>
        <taxon>Ecdysozoa</taxon>
        <taxon>Arthropoda</taxon>
        <taxon>Chelicerata</taxon>
        <taxon>Arachnida</taxon>
        <taxon>Acari</taxon>
        <taxon>Parasitiformes</taxon>
        <taxon>Mesostigmata</taxon>
        <taxon>Gamasina</taxon>
        <taxon>Dermanyssoidea</taxon>
        <taxon>Laelapidae</taxon>
        <taxon>Tropilaelaps</taxon>
    </lineage>
</organism>
<reference evidence="7 8" key="1">
    <citation type="journal article" date="2017" name="Gigascience">
        <title>Draft genome of the honey bee ectoparasitic mite, Tropilaelaps mercedesae, is shaped by the parasitic life history.</title>
        <authorList>
            <person name="Dong X."/>
            <person name="Armstrong S.D."/>
            <person name="Xia D."/>
            <person name="Makepeace B.L."/>
            <person name="Darby A.C."/>
            <person name="Kadowaki T."/>
        </authorList>
    </citation>
    <scope>NUCLEOTIDE SEQUENCE [LARGE SCALE GENOMIC DNA]</scope>
    <source>
        <strain evidence="7">Wuxi-XJTLU</strain>
    </source>
</reference>
<gene>
    <name evidence="7" type="ORF">BIW11_01105</name>
</gene>
<evidence type="ECO:0000259" key="6">
    <source>
        <dbReference type="Pfam" id="PF16077"/>
    </source>
</evidence>
<keyword evidence="8" id="KW-1185">Reference proteome</keyword>
<dbReference type="GO" id="GO:0045087">
    <property type="term" value="P:innate immune response"/>
    <property type="evidence" value="ECO:0007669"/>
    <property type="project" value="TreeGrafter"/>
</dbReference>
<dbReference type="InParanoid" id="A0A1V9XJT1"/>
<dbReference type="GO" id="GO:0005121">
    <property type="term" value="F:Toll binding"/>
    <property type="evidence" value="ECO:0007669"/>
    <property type="project" value="TreeGrafter"/>
</dbReference>